<dbReference type="InterPro" id="IPR025665">
    <property type="entry name" value="Beta-barrel_OMP_2"/>
</dbReference>
<dbReference type="SUPFAM" id="SSF56925">
    <property type="entry name" value="OMPA-like"/>
    <property type="match status" value="1"/>
</dbReference>
<comment type="caution">
    <text evidence="3">The sequence shown here is derived from an EMBL/GenBank/DDBJ whole genome shotgun (WGS) entry which is preliminary data.</text>
</comment>
<evidence type="ECO:0000313" key="3">
    <source>
        <dbReference type="EMBL" id="NML57403.1"/>
    </source>
</evidence>
<sequence>MKKILLLAAVAVIGMSVKAQETRFGAKAGYSLSTLKQKDNSGSESSDPLHTFYVGGLVEHKFSDKFGIQGEVLYSPLGGKVDESGAFEGDFSGDVRVKAKTTFGTLLIPVSAKYFITENLSVSGGASFGIILSAKAKYEITGNASMGDLGTAFGLGDNVDIKDQVNKLNIAPFIGAEYMLENGLFFDARYNLGVSNLAKDTSDGEKLTNSFFQVGVGFKFGGN</sequence>
<feature type="chain" id="PRO_5030611321" evidence="1">
    <location>
        <begin position="20"/>
        <end position="223"/>
    </location>
</feature>
<keyword evidence="4" id="KW-1185">Reference proteome</keyword>
<evidence type="ECO:0000256" key="1">
    <source>
        <dbReference type="SAM" id="SignalP"/>
    </source>
</evidence>
<feature type="domain" description="Outer membrane protein beta-barrel" evidence="2">
    <location>
        <begin position="19"/>
        <end position="197"/>
    </location>
</feature>
<evidence type="ECO:0000259" key="2">
    <source>
        <dbReference type="Pfam" id="PF13568"/>
    </source>
</evidence>
<dbReference type="Proteomes" id="UP000552615">
    <property type="component" value="Unassembled WGS sequence"/>
</dbReference>
<dbReference type="Pfam" id="PF13568">
    <property type="entry name" value="OMP_b-brl_2"/>
    <property type="match status" value="1"/>
</dbReference>
<dbReference type="InterPro" id="IPR011250">
    <property type="entry name" value="OMP/PagP_B-barrel"/>
</dbReference>
<evidence type="ECO:0000313" key="4">
    <source>
        <dbReference type="Proteomes" id="UP000552615"/>
    </source>
</evidence>
<dbReference type="AlphaFoldDB" id="A0A7Y0A6L2"/>
<accession>A0A7Y0A6L2</accession>
<feature type="signal peptide" evidence="1">
    <location>
        <begin position="1"/>
        <end position="19"/>
    </location>
</feature>
<name>A0A7Y0A6L2_9FLAO</name>
<proteinExistence type="predicted"/>
<organism evidence="3 4">
    <name type="scientific">Chryseobacterium cheonjiense</name>
    <dbReference type="NCBI Taxonomy" id="2728845"/>
    <lineage>
        <taxon>Bacteria</taxon>
        <taxon>Pseudomonadati</taxon>
        <taxon>Bacteroidota</taxon>
        <taxon>Flavobacteriia</taxon>
        <taxon>Flavobacteriales</taxon>
        <taxon>Weeksellaceae</taxon>
        <taxon>Chryseobacterium group</taxon>
        <taxon>Chryseobacterium</taxon>
    </lineage>
</organism>
<dbReference type="RefSeq" id="WP_169230728.1">
    <property type="nucleotide sequence ID" value="NZ_JABBGF010000001.1"/>
</dbReference>
<gene>
    <name evidence="3" type="ORF">HHL20_08595</name>
</gene>
<reference evidence="3 4" key="1">
    <citation type="submission" date="2020-04" db="EMBL/GenBank/DDBJ databases">
        <title>Chryseobacterium sp. RJ-7-14 sp. nov., isolated from Jeju soil.</title>
        <authorList>
            <person name="Dahal R.H."/>
            <person name="Chaudhary D.K."/>
        </authorList>
    </citation>
    <scope>NUCLEOTIDE SEQUENCE [LARGE SCALE GENOMIC DNA]</scope>
    <source>
        <strain evidence="3 4">RJ-7-14</strain>
    </source>
</reference>
<keyword evidence="1" id="KW-0732">Signal</keyword>
<protein>
    <submittedName>
        <fullName evidence="3">PorT family protein</fullName>
    </submittedName>
</protein>
<dbReference type="EMBL" id="JABBGF010000001">
    <property type="protein sequence ID" value="NML57403.1"/>
    <property type="molecule type" value="Genomic_DNA"/>
</dbReference>